<name>A0ABD1XWL5_9MARC</name>
<comment type="caution">
    <text evidence="1">The sequence shown here is derived from an EMBL/GenBank/DDBJ whole genome shotgun (WGS) entry which is preliminary data.</text>
</comment>
<gene>
    <name evidence="1" type="ORF">R1flu_025021</name>
</gene>
<dbReference type="Proteomes" id="UP001605036">
    <property type="component" value="Unassembled WGS sequence"/>
</dbReference>
<evidence type="ECO:0000313" key="2">
    <source>
        <dbReference type="Proteomes" id="UP001605036"/>
    </source>
</evidence>
<accession>A0ABD1XWL5</accession>
<keyword evidence="2" id="KW-1185">Reference proteome</keyword>
<reference evidence="1 2" key="1">
    <citation type="submission" date="2024-09" db="EMBL/GenBank/DDBJ databases">
        <title>Chromosome-scale assembly of Riccia fluitans.</title>
        <authorList>
            <person name="Paukszto L."/>
            <person name="Sawicki J."/>
            <person name="Karawczyk K."/>
            <person name="Piernik-Szablinska J."/>
            <person name="Szczecinska M."/>
            <person name="Mazdziarz M."/>
        </authorList>
    </citation>
    <scope>NUCLEOTIDE SEQUENCE [LARGE SCALE GENOMIC DNA]</scope>
    <source>
        <strain evidence="1">Rf_01</strain>
        <tissue evidence="1">Aerial parts of the thallus</tissue>
    </source>
</reference>
<proteinExistence type="predicted"/>
<protein>
    <submittedName>
        <fullName evidence="1">Uncharacterized protein</fullName>
    </submittedName>
</protein>
<dbReference type="AlphaFoldDB" id="A0ABD1XWL5"/>
<organism evidence="1 2">
    <name type="scientific">Riccia fluitans</name>
    <dbReference type="NCBI Taxonomy" id="41844"/>
    <lineage>
        <taxon>Eukaryota</taxon>
        <taxon>Viridiplantae</taxon>
        <taxon>Streptophyta</taxon>
        <taxon>Embryophyta</taxon>
        <taxon>Marchantiophyta</taxon>
        <taxon>Marchantiopsida</taxon>
        <taxon>Marchantiidae</taxon>
        <taxon>Marchantiales</taxon>
        <taxon>Ricciaceae</taxon>
        <taxon>Riccia</taxon>
    </lineage>
</organism>
<dbReference type="EMBL" id="JBHFFA010000007">
    <property type="protein sequence ID" value="KAL2613329.1"/>
    <property type="molecule type" value="Genomic_DNA"/>
</dbReference>
<evidence type="ECO:0000313" key="1">
    <source>
        <dbReference type="EMBL" id="KAL2613329.1"/>
    </source>
</evidence>
<sequence>MRETTESSLASKGGGAADNMVTGKVAQVDWVETADADILTKYMSGSDFSPRSCMLIFCFSGFSFSSASCAAREVVGLRGR</sequence>